<dbReference type="GO" id="GO:0016740">
    <property type="term" value="F:transferase activity"/>
    <property type="evidence" value="ECO:0007669"/>
    <property type="project" value="UniProtKB-KW"/>
</dbReference>
<dbReference type="GO" id="GO:0071972">
    <property type="term" value="F:peptidoglycan L,D-transpeptidase activity"/>
    <property type="evidence" value="ECO:0007669"/>
    <property type="project" value="TreeGrafter"/>
</dbReference>
<keyword evidence="12" id="KW-1185">Reference proteome</keyword>
<keyword evidence="4" id="KW-0378">Hydrolase</keyword>
<evidence type="ECO:0000256" key="9">
    <source>
        <dbReference type="PROSITE-ProRule" id="PRU01373"/>
    </source>
</evidence>
<dbReference type="GO" id="GO:0071555">
    <property type="term" value="P:cell wall organization"/>
    <property type="evidence" value="ECO:0007669"/>
    <property type="project" value="UniProtKB-UniRule"/>
</dbReference>
<keyword evidence="5 9" id="KW-0133">Cell shape</keyword>
<dbReference type="PANTHER" id="PTHR30582">
    <property type="entry name" value="L,D-TRANSPEPTIDASE"/>
    <property type="match status" value="1"/>
</dbReference>
<evidence type="ECO:0000256" key="5">
    <source>
        <dbReference type="ARBA" id="ARBA00022960"/>
    </source>
</evidence>
<keyword evidence="3" id="KW-0808">Transferase</keyword>
<proteinExistence type="inferred from homology"/>
<evidence type="ECO:0000259" key="10">
    <source>
        <dbReference type="PROSITE" id="PS52029"/>
    </source>
</evidence>
<dbReference type="SUPFAM" id="SSF141523">
    <property type="entry name" value="L,D-transpeptidase catalytic domain-like"/>
    <property type="match status" value="1"/>
</dbReference>
<keyword evidence="6 9" id="KW-0573">Peptidoglycan synthesis</keyword>
<gene>
    <name evidence="11" type="ORF">GCM10011351_05170</name>
</gene>
<evidence type="ECO:0000256" key="1">
    <source>
        <dbReference type="ARBA" id="ARBA00004752"/>
    </source>
</evidence>
<dbReference type="GO" id="GO:0005576">
    <property type="term" value="C:extracellular region"/>
    <property type="evidence" value="ECO:0007669"/>
    <property type="project" value="TreeGrafter"/>
</dbReference>
<dbReference type="InterPro" id="IPR005490">
    <property type="entry name" value="LD_TPept_cat_dom"/>
</dbReference>
<dbReference type="Gene3D" id="2.40.440.10">
    <property type="entry name" value="L,D-transpeptidase catalytic domain-like"/>
    <property type="match status" value="1"/>
</dbReference>
<evidence type="ECO:0000313" key="12">
    <source>
        <dbReference type="Proteomes" id="UP000618460"/>
    </source>
</evidence>
<evidence type="ECO:0000313" key="11">
    <source>
        <dbReference type="EMBL" id="GGM22261.1"/>
    </source>
</evidence>
<dbReference type="PROSITE" id="PS52029">
    <property type="entry name" value="LD_TPASE"/>
    <property type="match status" value="1"/>
</dbReference>
<dbReference type="CDD" id="cd16913">
    <property type="entry name" value="YkuD_like"/>
    <property type="match status" value="1"/>
</dbReference>
<dbReference type="GO" id="GO:0018104">
    <property type="term" value="P:peptidoglycan-protein cross-linking"/>
    <property type="evidence" value="ECO:0007669"/>
    <property type="project" value="TreeGrafter"/>
</dbReference>
<dbReference type="Proteomes" id="UP000618460">
    <property type="component" value="Unassembled WGS sequence"/>
</dbReference>
<evidence type="ECO:0000256" key="7">
    <source>
        <dbReference type="ARBA" id="ARBA00023316"/>
    </source>
</evidence>
<dbReference type="Pfam" id="PF03734">
    <property type="entry name" value="YkuD"/>
    <property type="match status" value="1"/>
</dbReference>
<comment type="pathway">
    <text evidence="1 9">Cell wall biogenesis; peptidoglycan biosynthesis.</text>
</comment>
<dbReference type="GO" id="GO:0008360">
    <property type="term" value="P:regulation of cell shape"/>
    <property type="evidence" value="ECO:0007669"/>
    <property type="project" value="UniProtKB-UniRule"/>
</dbReference>
<dbReference type="InterPro" id="IPR038063">
    <property type="entry name" value="Transpep_catalytic_dom"/>
</dbReference>
<comment type="similarity">
    <text evidence="2">Belongs to the YkuD family.</text>
</comment>
<evidence type="ECO:0000256" key="4">
    <source>
        <dbReference type="ARBA" id="ARBA00022801"/>
    </source>
</evidence>
<organism evidence="11 12">
    <name type="scientific">Paraliobacillus quinghaiensis</name>
    <dbReference type="NCBI Taxonomy" id="470815"/>
    <lineage>
        <taxon>Bacteria</taxon>
        <taxon>Bacillati</taxon>
        <taxon>Bacillota</taxon>
        <taxon>Bacilli</taxon>
        <taxon>Bacillales</taxon>
        <taxon>Bacillaceae</taxon>
        <taxon>Paraliobacillus</taxon>
    </lineage>
</organism>
<feature type="active site" description="Proton donor/acceptor" evidence="9">
    <location>
        <position position="114"/>
    </location>
</feature>
<comment type="pathway">
    <text evidence="8">Glycan biosynthesis.</text>
</comment>
<evidence type="ECO:0000256" key="3">
    <source>
        <dbReference type="ARBA" id="ARBA00022679"/>
    </source>
</evidence>
<dbReference type="AlphaFoldDB" id="A0A917TGY5"/>
<evidence type="ECO:0000256" key="2">
    <source>
        <dbReference type="ARBA" id="ARBA00005992"/>
    </source>
</evidence>
<evidence type="ECO:0000256" key="6">
    <source>
        <dbReference type="ARBA" id="ARBA00022984"/>
    </source>
</evidence>
<dbReference type="FunFam" id="2.40.440.10:FF:000003">
    <property type="entry name" value="L,D-transpeptidase YciB"/>
    <property type="match status" value="1"/>
</dbReference>
<protein>
    <submittedName>
        <fullName evidence="11">Transpeptidase</fullName>
    </submittedName>
</protein>
<dbReference type="PANTHER" id="PTHR30582:SF4">
    <property type="entry name" value="L,D-TRANSPEPTIDASE YQJB-RELATED"/>
    <property type="match status" value="1"/>
</dbReference>
<dbReference type="EMBL" id="BMLG01000001">
    <property type="protein sequence ID" value="GGM22261.1"/>
    <property type="molecule type" value="Genomic_DNA"/>
</dbReference>
<reference evidence="11" key="1">
    <citation type="journal article" date="2014" name="Int. J. Syst. Evol. Microbiol.">
        <title>Complete genome sequence of Corynebacterium casei LMG S-19264T (=DSM 44701T), isolated from a smear-ripened cheese.</title>
        <authorList>
            <consortium name="US DOE Joint Genome Institute (JGI-PGF)"/>
            <person name="Walter F."/>
            <person name="Albersmeier A."/>
            <person name="Kalinowski J."/>
            <person name="Ruckert C."/>
        </authorList>
    </citation>
    <scope>NUCLEOTIDE SEQUENCE</scope>
    <source>
        <strain evidence="11">CGMCC 1.6333</strain>
    </source>
</reference>
<comment type="caution">
    <text evidence="11">The sequence shown here is derived from an EMBL/GenBank/DDBJ whole genome shotgun (WGS) entry which is preliminary data.</text>
</comment>
<accession>A0A917TGY5</accession>
<feature type="domain" description="L,D-TPase catalytic" evidence="10">
    <location>
        <begin position="30"/>
        <end position="154"/>
    </location>
</feature>
<feature type="active site" description="Nucleophile" evidence="9">
    <location>
        <position position="130"/>
    </location>
</feature>
<dbReference type="InterPro" id="IPR050979">
    <property type="entry name" value="LD-transpeptidase"/>
</dbReference>
<reference evidence="11" key="2">
    <citation type="submission" date="2020-09" db="EMBL/GenBank/DDBJ databases">
        <authorList>
            <person name="Sun Q."/>
            <person name="Zhou Y."/>
        </authorList>
    </citation>
    <scope>NUCLEOTIDE SEQUENCE</scope>
    <source>
        <strain evidence="11">CGMCC 1.6333</strain>
    </source>
</reference>
<keyword evidence="7 9" id="KW-0961">Cell wall biogenesis/degradation</keyword>
<name>A0A917TGY5_9BACI</name>
<evidence type="ECO:0000256" key="8">
    <source>
        <dbReference type="ARBA" id="ARBA00060592"/>
    </source>
</evidence>
<sequence length="171" mass="18828">MIEMTPFILAIIMFVSPIWPVGENPTLNAPFVIVNKQTNQLAFVDEGEVKSIFPIATGATNDLTPTGMHSIIIKAVNPYYRKKNIQGGAPDNPLGSRWIGFDAKNSDGRMYGIHGTNRPESIGQNVSAGCIRMLNEHVEEIYEKIPIGTKVWILNSDEDFVTLARKAGAIE</sequence>